<dbReference type="InterPro" id="IPR018699">
    <property type="entry name" value="DUF2203"/>
</dbReference>
<sequence>MDEANSLLGLIAPMLNDLSEYSVRQEMLEEQLEEIMEEVRDDYRAALKPGWEELQLELENNTNLVNNLTMELGKLGIEVDEPTLGIVNFNSLRGIETVFLSYKLGENHVNHWHHLDEQYECRRIMERELDIITQ</sequence>
<evidence type="ECO:0008006" key="3">
    <source>
        <dbReference type="Google" id="ProtNLM"/>
    </source>
</evidence>
<dbReference type="AlphaFoldDB" id="A0A1J5U295"/>
<reference evidence="1 2" key="1">
    <citation type="submission" date="2016-08" db="EMBL/GenBank/DDBJ databases">
        <title>New Insights into Marine Group III Euryarchaeota, from dark to light.</title>
        <authorList>
            <person name="Haro-Moreno J.M."/>
            <person name="Rodriguez-Valera F."/>
            <person name="Lopez-Garcia P."/>
            <person name="Moreira D."/>
            <person name="Martin-Cuadrado A.B."/>
        </authorList>
    </citation>
    <scope>NUCLEOTIDE SEQUENCE [LARGE SCALE GENOMIC DNA]</scope>
    <source>
        <strain evidence="1">CG-Epi2</strain>
    </source>
</reference>
<evidence type="ECO:0000313" key="2">
    <source>
        <dbReference type="Proteomes" id="UP000183615"/>
    </source>
</evidence>
<proteinExistence type="predicted"/>
<organism evidence="1 2">
    <name type="scientific">Marine Group III euryarchaeote CG-Epi2</name>
    <dbReference type="NCBI Taxonomy" id="1888996"/>
    <lineage>
        <taxon>Archaea</taxon>
        <taxon>Methanobacteriati</taxon>
        <taxon>Thermoplasmatota</taxon>
        <taxon>Thermoplasmata</taxon>
        <taxon>Candidatus Thermoprofundales</taxon>
    </lineage>
</organism>
<accession>A0A1J5U295</accession>
<comment type="caution">
    <text evidence="1">The sequence shown here is derived from an EMBL/GenBank/DDBJ whole genome shotgun (WGS) entry which is preliminary data.</text>
</comment>
<dbReference type="Pfam" id="PF09969">
    <property type="entry name" value="DUF2203"/>
    <property type="match status" value="1"/>
</dbReference>
<evidence type="ECO:0000313" key="1">
    <source>
        <dbReference type="EMBL" id="OIR22552.1"/>
    </source>
</evidence>
<dbReference type="EMBL" id="MIYZ01000012">
    <property type="protein sequence ID" value="OIR22552.1"/>
    <property type="molecule type" value="Genomic_DNA"/>
</dbReference>
<protein>
    <recommendedName>
        <fullName evidence="3">DUF2203 domain-containing protein</fullName>
    </recommendedName>
</protein>
<name>A0A1J5U295_9ARCH</name>
<dbReference type="PIRSF" id="PIRSF016498">
    <property type="entry name" value="UCP016498"/>
    <property type="match status" value="1"/>
</dbReference>
<gene>
    <name evidence="1" type="ORF">BET99_00780</name>
</gene>
<dbReference type="Proteomes" id="UP000183615">
    <property type="component" value="Unassembled WGS sequence"/>
</dbReference>